<dbReference type="WBParaSite" id="PTRK_0000783500.1">
    <property type="protein sequence ID" value="PTRK_0000783500.1"/>
    <property type="gene ID" value="PTRK_0000783500"/>
</dbReference>
<dbReference type="Proteomes" id="UP000038045">
    <property type="component" value="Unplaced"/>
</dbReference>
<dbReference type="GO" id="GO:0004197">
    <property type="term" value="F:cysteine-type endopeptidase activity"/>
    <property type="evidence" value="ECO:0007669"/>
    <property type="project" value="InterPro"/>
</dbReference>
<dbReference type="PANTHER" id="PTHR22576">
    <property type="entry name" value="MUCOSA ASSOCIATED LYMPHOID TISSUE LYMPHOMA TRANSLOCATION PROTEIN 1/PARACASPASE"/>
    <property type="match status" value="1"/>
</dbReference>
<dbReference type="GO" id="GO:0006508">
    <property type="term" value="P:proteolysis"/>
    <property type="evidence" value="ECO:0007669"/>
    <property type="project" value="InterPro"/>
</dbReference>
<dbReference type="InterPro" id="IPR029030">
    <property type="entry name" value="Caspase-like_dom_sf"/>
</dbReference>
<proteinExistence type="predicted"/>
<dbReference type="PANTHER" id="PTHR22576:SF37">
    <property type="entry name" value="MUCOSA-ASSOCIATED LYMPHOID TISSUE LYMPHOMA TRANSLOCATION PROTEIN 1"/>
    <property type="match status" value="1"/>
</dbReference>
<organism evidence="2 3">
    <name type="scientific">Parastrongyloides trichosuri</name>
    <name type="common">Possum-specific nematode worm</name>
    <dbReference type="NCBI Taxonomy" id="131310"/>
    <lineage>
        <taxon>Eukaryota</taxon>
        <taxon>Metazoa</taxon>
        <taxon>Ecdysozoa</taxon>
        <taxon>Nematoda</taxon>
        <taxon>Chromadorea</taxon>
        <taxon>Rhabditida</taxon>
        <taxon>Tylenchina</taxon>
        <taxon>Panagrolaimomorpha</taxon>
        <taxon>Strongyloidoidea</taxon>
        <taxon>Strongyloididae</taxon>
        <taxon>Parastrongyloides</taxon>
    </lineage>
</organism>
<dbReference type="SUPFAM" id="SSF52129">
    <property type="entry name" value="Caspase-like"/>
    <property type="match status" value="1"/>
</dbReference>
<dbReference type="AlphaFoldDB" id="A0A0N4ZIS3"/>
<evidence type="ECO:0000313" key="2">
    <source>
        <dbReference type="Proteomes" id="UP000038045"/>
    </source>
</evidence>
<sequence length="676" mass="78405">MNSPTYIEKLYDDINHMSNVCWNKANFIDEFFANISYRIVLLVEHLLRKDNSWKWIVGPNKKDCFYIPESKKQILINDEDAMEKIIPLLISKGMTVGQLICQCDDAILKDFDLMPIEDRKTLELIQLVLCRKFTPLQLVDPLNEDIFDIEINDDSMYLKVSLNVKSFPSPDYEWKLNGKSFEPSHAEDDINVRHILRCQCMLEQKLECNVYNEIPLTDYLLWYLENKKYNINVGPISLEKYLLDKRYICFDCTKREVIINEDENNKMIDGNKVTTIDKIVPNDYMDTTNMILEASDKVALIIANRNYQHLNLGLRTPLSDAETLAEELQGMNYKTVVLADLTLEEMKNMIIHFTKLLGDNVYAVFYFVGHGFQINGQCYLLPINNKIDYYSPEHCLPMNWVLSNFMSCNPGMHVILLDICRYEEPINPIEFMIKAKEVYNMQKIPVRPNIIYGFATSPGNGAYEVVGEKNGIFMKYLKRHISKNISVLSILQKVFRDVQNDPLISDIQVPELTCNLPHPRKLTDPLTTDGHTLSYNDHNTLWCNMHIIPDPIIIQPENMNIVLTIWVNYCGHFTNKCYINSNVCENKKNNDKNVFLYKALLKFDDALSISNPRLTENEDEGNTLSYLVSGLQKINRNVKFILSLRKYNNINDSNEKGEELFTTEVNMGCILITNIK</sequence>
<dbReference type="InterPro" id="IPR011600">
    <property type="entry name" value="Pept_C14_caspase"/>
</dbReference>
<evidence type="ECO:0000313" key="3">
    <source>
        <dbReference type="WBParaSite" id="PTRK_0000783500.1"/>
    </source>
</evidence>
<accession>A0A0N4ZIS3</accession>
<dbReference type="Pfam" id="PF00656">
    <property type="entry name" value="Peptidase_C14"/>
    <property type="match status" value="1"/>
</dbReference>
<dbReference type="InterPro" id="IPR001309">
    <property type="entry name" value="Pept_C14_p20"/>
</dbReference>
<dbReference type="InterPro" id="IPR052039">
    <property type="entry name" value="Caspase-related_regulators"/>
</dbReference>
<reference evidence="3" key="1">
    <citation type="submission" date="2017-02" db="UniProtKB">
        <authorList>
            <consortium name="WormBaseParasite"/>
        </authorList>
    </citation>
    <scope>IDENTIFICATION</scope>
</reference>
<feature type="domain" description="Caspase family p20" evidence="1">
    <location>
        <begin position="295"/>
        <end position="424"/>
    </location>
</feature>
<dbReference type="PROSITE" id="PS50208">
    <property type="entry name" value="CASPASE_P20"/>
    <property type="match status" value="1"/>
</dbReference>
<dbReference type="STRING" id="131310.A0A0N4ZIS3"/>
<protein>
    <submittedName>
        <fullName evidence="3">CASPASE_P20 domain-containing protein</fullName>
    </submittedName>
</protein>
<keyword evidence="2" id="KW-1185">Reference proteome</keyword>
<evidence type="ECO:0000259" key="1">
    <source>
        <dbReference type="PROSITE" id="PS50208"/>
    </source>
</evidence>
<dbReference type="Gene3D" id="3.40.50.1460">
    <property type="match status" value="1"/>
</dbReference>
<name>A0A0N4ZIS3_PARTI</name>